<dbReference type="GO" id="GO:0005524">
    <property type="term" value="F:ATP binding"/>
    <property type="evidence" value="ECO:0007669"/>
    <property type="project" value="UniProtKB-KW"/>
</dbReference>
<evidence type="ECO:0000313" key="3">
    <source>
        <dbReference type="EMBL" id="SFU77854.1"/>
    </source>
</evidence>
<dbReference type="Pfam" id="PF01712">
    <property type="entry name" value="dNK"/>
    <property type="match status" value="1"/>
</dbReference>
<proteinExistence type="predicted"/>
<gene>
    <name evidence="3" type="ORF">SAMN05216339_11224</name>
</gene>
<dbReference type="PANTHER" id="PTHR10513">
    <property type="entry name" value="DEOXYNUCLEOSIDE KINASE"/>
    <property type="match status" value="1"/>
</dbReference>
<accession>A0A1I7IY81</accession>
<dbReference type="InterPro" id="IPR002624">
    <property type="entry name" value="DCK/DGK"/>
</dbReference>
<protein>
    <submittedName>
        <fullName evidence="3">Deoxyadenosine/deoxycytidine kinase</fullName>
    </submittedName>
</protein>
<keyword evidence="3" id="KW-0808">Transferase</keyword>
<reference evidence="3 4" key="1">
    <citation type="submission" date="2016-10" db="EMBL/GenBank/DDBJ databases">
        <authorList>
            <person name="de Groot N.N."/>
        </authorList>
    </citation>
    <scope>NUCLEOTIDE SEQUENCE [LARGE SCALE GENOMIC DNA]</scope>
    <source>
        <strain evidence="3 4">Nm24</strain>
    </source>
</reference>
<dbReference type="InterPro" id="IPR027417">
    <property type="entry name" value="P-loop_NTPase"/>
</dbReference>
<dbReference type="OrthoDB" id="9776634at2"/>
<dbReference type="InterPro" id="IPR031314">
    <property type="entry name" value="DNK_dom"/>
</dbReference>
<evidence type="ECO:0000313" key="4">
    <source>
        <dbReference type="Proteomes" id="UP000183926"/>
    </source>
</evidence>
<feature type="binding site" evidence="1">
    <location>
        <begin position="13"/>
        <end position="21"/>
    </location>
    <ligand>
        <name>ATP</name>
        <dbReference type="ChEBI" id="CHEBI:30616"/>
    </ligand>
</feature>
<dbReference type="Proteomes" id="UP000183926">
    <property type="component" value="Unassembled WGS sequence"/>
</dbReference>
<feature type="binding site" evidence="1">
    <location>
        <begin position="139"/>
        <end position="143"/>
    </location>
    <ligand>
        <name>ATP</name>
        <dbReference type="ChEBI" id="CHEBI:30616"/>
    </ligand>
</feature>
<dbReference type="CDD" id="cd01673">
    <property type="entry name" value="dNK"/>
    <property type="match status" value="1"/>
</dbReference>
<dbReference type="PANTHER" id="PTHR10513:SF46">
    <property type="entry name" value="DEOXYGUANOSINE KINASE"/>
    <property type="match status" value="1"/>
</dbReference>
<dbReference type="RefSeq" id="WP_074929266.1">
    <property type="nucleotide sequence ID" value="NZ_FPBL01000012.1"/>
</dbReference>
<organism evidence="3 4">
    <name type="scientific">Nitrosomonas eutropha</name>
    <dbReference type="NCBI Taxonomy" id="916"/>
    <lineage>
        <taxon>Bacteria</taxon>
        <taxon>Pseudomonadati</taxon>
        <taxon>Pseudomonadota</taxon>
        <taxon>Betaproteobacteria</taxon>
        <taxon>Nitrosomonadales</taxon>
        <taxon>Nitrosomonadaceae</taxon>
        <taxon>Nitrosomonas</taxon>
    </lineage>
</organism>
<evidence type="ECO:0000256" key="1">
    <source>
        <dbReference type="PIRSR" id="PIRSR000705-3"/>
    </source>
</evidence>
<dbReference type="PIRSF" id="PIRSF000705">
    <property type="entry name" value="DNK"/>
    <property type="match status" value="1"/>
</dbReference>
<dbReference type="Gene3D" id="3.40.50.300">
    <property type="entry name" value="P-loop containing nucleotide triphosphate hydrolases"/>
    <property type="match status" value="1"/>
</dbReference>
<dbReference type="AlphaFoldDB" id="A0A1I7IY81"/>
<evidence type="ECO:0000259" key="2">
    <source>
        <dbReference type="Pfam" id="PF01712"/>
    </source>
</evidence>
<keyword evidence="1" id="KW-0547">Nucleotide-binding</keyword>
<sequence length="214" mass="24925">MNLERCRYIVVEGPVGAGKTSLARNMATRLNCSLMLEKPEVNPFLEKFYEDMSRYALSTQLFFLLQRRQQLQSMRQENSFSQSVVSDFLFEKGQLFAAVALSEPEHGLYRQICEQMPLDAPAPDLVIYLQVSPEVLIKRIRQRGNTLEQHISEDYLRRLAERYMQFFHEYDRAPVMIVNSEHIDLANSIADFDLLLTRIDQMRSAREYFNVGAS</sequence>
<dbReference type="SUPFAM" id="SSF52540">
    <property type="entry name" value="P-loop containing nucleoside triphosphate hydrolases"/>
    <property type="match status" value="1"/>
</dbReference>
<keyword evidence="1" id="KW-0067">ATP-binding</keyword>
<dbReference type="GO" id="GO:0005737">
    <property type="term" value="C:cytoplasm"/>
    <property type="evidence" value="ECO:0007669"/>
    <property type="project" value="TreeGrafter"/>
</dbReference>
<dbReference type="GO" id="GO:0019136">
    <property type="term" value="F:deoxynucleoside kinase activity"/>
    <property type="evidence" value="ECO:0007669"/>
    <property type="project" value="InterPro"/>
</dbReference>
<keyword evidence="3" id="KW-0418">Kinase</keyword>
<dbReference type="InterPro" id="IPR050566">
    <property type="entry name" value="Deoxyribonucleoside_kinase"/>
</dbReference>
<dbReference type="EMBL" id="FPBL01000012">
    <property type="protein sequence ID" value="SFU77854.1"/>
    <property type="molecule type" value="Genomic_DNA"/>
</dbReference>
<feature type="domain" description="Deoxynucleoside kinase" evidence="2">
    <location>
        <begin position="9"/>
        <end position="200"/>
    </location>
</feature>
<name>A0A1I7IY81_9PROT</name>